<comment type="similarity">
    <text evidence="2">Belongs to the DIPK family.</text>
</comment>
<feature type="domain" description="FAM69 protein-kinase" evidence="5">
    <location>
        <begin position="157"/>
        <end position="343"/>
    </location>
</feature>
<reference evidence="6" key="2">
    <citation type="journal article" date="2023" name="Science">
        <title>Genomic signatures of disease resistance in endangered staghorn corals.</title>
        <authorList>
            <person name="Vollmer S.V."/>
            <person name="Selwyn J.D."/>
            <person name="Despard B.A."/>
            <person name="Roesel C.L."/>
        </authorList>
    </citation>
    <scope>NUCLEOTIDE SEQUENCE</scope>
    <source>
        <strain evidence="6">K2</strain>
    </source>
</reference>
<keyword evidence="3" id="KW-0964">Secreted</keyword>
<keyword evidence="7" id="KW-1185">Reference proteome</keyword>
<evidence type="ECO:0000313" key="7">
    <source>
        <dbReference type="Proteomes" id="UP001249851"/>
    </source>
</evidence>
<proteinExistence type="inferred from homology"/>
<evidence type="ECO:0000313" key="6">
    <source>
        <dbReference type="EMBL" id="KAK2570490.1"/>
    </source>
</evidence>
<sequence>MKGDLQLGPVYHALDFLVTKDQIGVGFCPVCFGKNESVCERISDKTVKLHNKEEKWTPRSQGESWNGKPISIKYFRNASEFLRLDNELCSRIGKINTACEVHDVVWSSFLRPLPIESAMQETMHCPSRRLVAKVKNLQDKFRGNFVEDPSRLQLVSTLHVNSEPVIFQVFPASEGWPFPIFYGACGRTIVLEDTGLPLDSFLSAPWIERAKLGLEIIQITKYLTNNPAHWGLYLADFALDMFTVANGTVKLADANNILVVDFLDSSMKAETEKTRNICQDEDHNCVSFFPYELCQGITRDHNFYAVCRSLLSSTGNRKGLLHTPPDVEDFQELLQDALTECVTSRTIRRKEAIDLILGLLQSKISEK</sequence>
<accession>A0AAD9R0G1</accession>
<evidence type="ECO:0000256" key="3">
    <source>
        <dbReference type="ARBA" id="ARBA00022525"/>
    </source>
</evidence>
<dbReference type="AlphaFoldDB" id="A0AAD9R0G1"/>
<name>A0AAD9R0G1_ACRCE</name>
<organism evidence="6 7">
    <name type="scientific">Acropora cervicornis</name>
    <name type="common">Staghorn coral</name>
    <dbReference type="NCBI Taxonomy" id="6130"/>
    <lineage>
        <taxon>Eukaryota</taxon>
        <taxon>Metazoa</taxon>
        <taxon>Cnidaria</taxon>
        <taxon>Anthozoa</taxon>
        <taxon>Hexacorallia</taxon>
        <taxon>Scleractinia</taxon>
        <taxon>Astrocoeniina</taxon>
        <taxon>Acroporidae</taxon>
        <taxon>Acropora</taxon>
    </lineage>
</organism>
<comment type="caution">
    <text evidence="6">The sequence shown here is derived from an EMBL/GenBank/DDBJ whole genome shotgun (WGS) entry which is preliminary data.</text>
</comment>
<gene>
    <name evidence="6" type="ORF">P5673_005317</name>
</gene>
<dbReference type="Proteomes" id="UP001249851">
    <property type="component" value="Unassembled WGS sequence"/>
</dbReference>
<keyword evidence="6" id="KW-0418">Kinase</keyword>
<keyword evidence="6" id="KW-0808">Transferase</keyword>
<evidence type="ECO:0000256" key="4">
    <source>
        <dbReference type="ARBA" id="ARBA00022729"/>
    </source>
</evidence>
<keyword evidence="4" id="KW-0732">Signal</keyword>
<dbReference type="EMBL" id="JARQWQ010000008">
    <property type="protein sequence ID" value="KAK2570490.1"/>
    <property type="molecule type" value="Genomic_DNA"/>
</dbReference>
<dbReference type="GO" id="GO:0016301">
    <property type="term" value="F:kinase activity"/>
    <property type="evidence" value="ECO:0007669"/>
    <property type="project" value="UniProtKB-KW"/>
</dbReference>
<comment type="subcellular location">
    <subcellularLocation>
        <location evidence="1">Secreted</location>
    </subcellularLocation>
</comment>
<dbReference type="Pfam" id="PF12260">
    <property type="entry name" value="PIP49_C"/>
    <property type="match status" value="1"/>
</dbReference>
<dbReference type="InterPro" id="IPR022049">
    <property type="entry name" value="FAM69_kinase_dom"/>
</dbReference>
<evidence type="ECO:0000256" key="2">
    <source>
        <dbReference type="ARBA" id="ARBA00006338"/>
    </source>
</evidence>
<dbReference type="InterPro" id="IPR020519">
    <property type="entry name" value="DIPK2A/B"/>
</dbReference>
<dbReference type="GO" id="GO:0005576">
    <property type="term" value="C:extracellular region"/>
    <property type="evidence" value="ECO:0007669"/>
    <property type="project" value="UniProtKB-SubCell"/>
</dbReference>
<evidence type="ECO:0000256" key="1">
    <source>
        <dbReference type="ARBA" id="ARBA00004613"/>
    </source>
</evidence>
<dbReference type="PANTHER" id="PTHR32073:SF7">
    <property type="entry name" value="GH11358P"/>
    <property type="match status" value="1"/>
</dbReference>
<protein>
    <submittedName>
        <fullName evidence="6">Divergent protein kinase domain 2A</fullName>
    </submittedName>
</protein>
<evidence type="ECO:0000259" key="5">
    <source>
        <dbReference type="Pfam" id="PF12260"/>
    </source>
</evidence>
<reference evidence="6" key="1">
    <citation type="journal article" date="2023" name="G3 (Bethesda)">
        <title>Whole genome assembly and annotation of the endangered Caribbean coral Acropora cervicornis.</title>
        <authorList>
            <person name="Selwyn J.D."/>
            <person name="Vollmer S.V."/>
        </authorList>
    </citation>
    <scope>NUCLEOTIDE SEQUENCE</scope>
    <source>
        <strain evidence="6">K2</strain>
    </source>
</reference>
<dbReference type="PANTHER" id="PTHR32073">
    <property type="entry name" value="GH11358P"/>
    <property type="match status" value="1"/>
</dbReference>